<feature type="region of interest" description="Disordered" evidence="1">
    <location>
        <begin position="26"/>
        <end position="91"/>
    </location>
</feature>
<feature type="compositionally biased region" description="Polar residues" evidence="1">
    <location>
        <begin position="68"/>
        <end position="91"/>
    </location>
</feature>
<feature type="compositionally biased region" description="Polar residues" evidence="1">
    <location>
        <begin position="46"/>
        <end position="55"/>
    </location>
</feature>
<evidence type="ECO:0000313" key="2">
    <source>
        <dbReference type="EMBL" id="WBP92118.1"/>
    </source>
</evidence>
<organism evidence="2 3">
    <name type="scientific">Kitasatospora cathayae</name>
    <dbReference type="NCBI Taxonomy" id="3004092"/>
    <lineage>
        <taxon>Bacteria</taxon>
        <taxon>Bacillati</taxon>
        <taxon>Actinomycetota</taxon>
        <taxon>Actinomycetes</taxon>
        <taxon>Kitasatosporales</taxon>
        <taxon>Streptomycetaceae</taxon>
        <taxon>Kitasatospora</taxon>
    </lineage>
</organism>
<gene>
    <name evidence="2" type="ORF">O1G21_40580</name>
</gene>
<dbReference type="Pfam" id="PF13374">
    <property type="entry name" value="TPR_10"/>
    <property type="match status" value="1"/>
</dbReference>
<geneLocation type="plasmid" evidence="2 3">
    <name>punmamed3</name>
</geneLocation>
<dbReference type="Proteomes" id="UP001212821">
    <property type="component" value="Plasmid punmamed3"/>
</dbReference>
<evidence type="ECO:0000256" key="1">
    <source>
        <dbReference type="SAM" id="MobiDB-lite"/>
    </source>
</evidence>
<dbReference type="PANTHER" id="PTHR46082">
    <property type="entry name" value="ATP/GTP-BINDING PROTEIN-RELATED"/>
    <property type="match status" value="1"/>
</dbReference>
<dbReference type="Gene3D" id="1.25.40.10">
    <property type="entry name" value="Tetratricopeptide repeat domain"/>
    <property type="match status" value="1"/>
</dbReference>
<name>A0ABY7QH34_9ACTN</name>
<protein>
    <submittedName>
        <fullName evidence="2">Tetratricopeptide repeat protein</fullName>
    </submittedName>
</protein>
<keyword evidence="2" id="KW-0614">Plasmid</keyword>
<proteinExistence type="predicted"/>
<dbReference type="PANTHER" id="PTHR46082:SF6">
    <property type="entry name" value="AAA+ ATPASE DOMAIN-CONTAINING PROTEIN-RELATED"/>
    <property type="match status" value="1"/>
</dbReference>
<dbReference type="InterPro" id="IPR011990">
    <property type="entry name" value="TPR-like_helical_dom_sf"/>
</dbReference>
<dbReference type="Pfam" id="PF13424">
    <property type="entry name" value="TPR_12"/>
    <property type="match status" value="1"/>
</dbReference>
<reference evidence="2 3" key="1">
    <citation type="submission" date="2022-12" db="EMBL/GenBank/DDBJ databases">
        <title>HUAS 3-15.</title>
        <authorList>
            <person name="Mo P."/>
        </authorList>
    </citation>
    <scope>NUCLEOTIDE SEQUENCE [LARGE SCALE GENOMIC DNA]</scope>
    <source>
        <strain evidence="2 3">HUAS 3-15</strain>
        <plasmid evidence="2 3">punmamed3</plasmid>
    </source>
</reference>
<sequence length="317" mass="33006">MIGADHPDTLVTRGNLAACYRAPVVGRGHRPRPARSGGLSARPGQRPSQYPSNQREPCRQLSAPASWGTPSTSADRRWPTTNASWARSTAAPSTCGTDLAASYDQAGHPEEAVILGRQVLASREQFQGTDHPDTLLSRGSLAAFHFQAGQLDDAIALGTQATADYERLHGSDHSMTLATRCNLGSFHHHAGHRDEAVSLLTDVVEARARLLPPDNGELVATRVSLAAVQTARGRTLLPEDTAGAWRDAGAAVQTVGLCLADAPTAYGPALADAYRLAADALAVDGQPQAAAHHRSLAATARAAGSVAQTGLAKGSGS</sequence>
<keyword evidence="3" id="KW-1185">Reference proteome</keyword>
<dbReference type="SUPFAM" id="SSF48452">
    <property type="entry name" value="TPR-like"/>
    <property type="match status" value="1"/>
</dbReference>
<dbReference type="InterPro" id="IPR053137">
    <property type="entry name" value="NLR-like"/>
</dbReference>
<dbReference type="EMBL" id="CP115452">
    <property type="protein sequence ID" value="WBP92118.1"/>
    <property type="molecule type" value="Genomic_DNA"/>
</dbReference>
<accession>A0ABY7QH34</accession>
<evidence type="ECO:0000313" key="3">
    <source>
        <dbReference type="Proteomes" id="UP001212821"/>
    </source>
</evidence>